<keyword evidence="2" id="KW-1185">Reference proteome</keyword>
<comment type="caution">
    <text evidence="1">The sequence shown here is derived from an EMBL/GenBank/DDBJ whole genome shotgun (WGS) entry which is preliminary data.</text>
</comment>
<evidence type="ECO:0000313" key="2">
    <source>
        <dbReference type="Proteomes" id="UP001605036"/>
    </source>
</evidence>
<dbReference type="AlphaFoldDB" id="A0ABD1YB59"/>
<dbReference type="EMBL" id="JBHFFA010000006">
    <property type="protein sequence ID" value="KAL2622787.1"/>
    <property type="molecule type" value="Genomic_DNA"/>
</dbReference>
<gene>
    <name evidence="1" type="ORF">R1flu_002992</name>
</gene>
<accession>A0ABD1YB59</accession>
<evidence type="ECO:0000313" key="1">
    <source>
        <dbReference type="EMBL" id="KAL2622787.1"/>
    </source>
</evidence>
<organism evidence="1 2">
    <name type="scientific">Riccia fluitans</name>
    <dbReference type="NCBI Taxonomy" id="41844"/>
    <lineage>
        <taxon>Eukaryota</taxon>
        <taxon>Viridiplantae</taxon>
        <taxon>Streptophyta</taxon>
        <taxon>Embryophyta</taxon>
        <taxon>Marchantiophyta</taxon>
        <taxon>Marchantiopsida</taxon>
        <taxon>Marchantiidae</taxon>
        <taxon>Marchantiales</taxon>
        <taxon>Ricciaceae</taxon>
        <taxon>Riccia</taxon>
    </lineage>
</organism>
<sequence>MDQSGSEIAVVKCRGRASYVIAQSFTSAVDQFVEDRITDCRPLLRWDEMRCGVGLLLMTIFYFEFW</sequence>
<protein>
    <submittedName>
        <fullName evidence="1">Uncharacterized protein</fullName>
    </submittedName>
</protein>
<proteinExistence type="predicted"/>
<dbReference type="Proteomes" id="UP001605036">
    <property type="component" value="Unassembled WGS sequence"/>
</dbReference>
<reference evidence="1 2" key="1">
    <citation type="submission" date="2024-09" db="EMBL/GenBank/DDBJ databases">
        <title>Chromosome-scale assembly of Riccia fluitans.</title>
        <authorList>
            <person name="Paukszto L."/>
            <person name="Sawicki J."/>
            <person name="Karawczyk K."/>
            <person name="Piernik-Szablinska J."/>
            <person name="Szczecinska M."/>
            <person name="Mazdziarz M."/>
        </authorList>
    </citation>
    <scope>NUCLEOTIDE SEQUENCE [LARGE SCALE GENOMIC DNA]</scope>
    <source>
        <strain evidence="1">Rf_01</strain>
        <tissue evidence="1">Aerial parts of the thallus</tissue>
    </source>
</reference>
<name>A0ABD1YB59_9MARC</name>